<keyword evidence="2" id="KW-0238">DNA-binding</keyword>
<organism evidence="5 6">
    <name type="scientific">Mucilaginibacter polytrichastri</name>
    <dbReference type="NCBI Taxonomy" id="1302689"/>
    <lineage>
        <taxon>Bacteria</taxon>
        <taxon>Pseudomonadati</taxon>
        <taxon>Bacteroidota</taxon>
        <taxon>Sphingobacteriia</taxon>
        <taxon>Sphingobacteriales</taxon>
        <taxon>Sphingobacteriaceae</taxon>
        <taxon>Mucilaginibacter</taxon>
    </lineage>
</organism>
<dbReference type="PROSITE" id="PS01124">
    <property type="entry name" value="HTH_ARAC_FAMILY_2"/>
    <property type="match status" value="1"/>
</dbReference>
<dbReference type="SUPFAM" id="SSF46689">
    <property type="entry name" value="Homeodomain-like"/>
    <property type="match status" value="1"/>
</dbReference>
<keyword evidence="3" id="KW-0804">Transcription</keyword>
<protein>
    <recommendedName>
        <fullName evidence="4">HTH araC/xylS-type domain-containing protein</fullName>
    </recommendedName>
</protein>
<evidence type="ECO:0000256" key="1">
    <source>
        <dbReference type="ARBA" id="ARBA00023015"/>
    </source>
</evidence>
<dbReference type="PROSITE" id="PS00041">
    <property type="entry name" value="HTH_ARAC_FAMILY_1"/>
    <property type="match status" value="1"/>
</dbReference>
<dbReference type="PANTHER" id="PTHR47893:SF1">
    <property type="entry name" value="REGULATORY PROTEIN PCHR"/>
    <property type="match status" value="1"/>
</dbReference>
<evidence type="ECO:0000313" key="6">
    <source>
        <dbReference type="Proteomes" id="UP000186720"/>
    </source>
</evidence>
<dbReference type="InterPro" id="IPR053142">
    <property type="entry name" value="PchR_regulatory_protein"/>
</dbReference>
<dbReference type="Pfam" id="PF12833">
    <property type="entry name" value="HTH_18"/>
    <property type="match status" value="1"/>
</dbReference>
<accession>A0A1Q5ZWK1</accession>
<dbReference type="Proteomes" id="UP000186720">
    <property type="component" value="Unassembled WGS sequence"/>
</dbReference>
<feature type="domain" description="HTH araC/xylS-type" evidence="4">
    <location>
        <begin position="209"/>
        <end position="307"/>
    </location>
</feature>
<evidence type="ECO:0000256" key="2">
    <source>
        <dbReference type="ARBA" id="ARBA00023125"/>
    </source>
</evidence>
<evidence type="ECO:0000256" key="3">
    <source>
        <dbReference type="ARBA" id="ARBA00023163"/>
    </source>
</evidence>
<dbReference type="EMBL" id="MPPL01000001">
    <property type="protein sequence ID" value="OKS86147.1"/>
    <property type="molecule type" value="Genomic_DNA"/>
</dbReference>
<dbReference type="SMART" id="SM00342">
    <property type="entry name" value="HTH_ARAC"/>
    <property type="match status" value="1"/>
</dbReference>
<evidence type="ECO:0000313" key="5">
    <source>
        <dbReference type="EMBL" id="OKS86147.1"/>
    </source>
</evidence>
<gene>
    <name evidence="5" type="ORF">RG47T_1597</name>
</gene>
<proteinExistence type="predicted"/>
<dbReference type="AlphaFoldDB" id="A0A1Q5ZWK1"/>
<dbReference type="GO" id="GO:0003700">
    <property type="term" value="F:DNA-binding transcription factor activity"/>
    <property type="evidence" value="ECO:0007669"/>
    <property type="project" value="InterPro"/>
</dbReference>
<dbReference type="InterPro" id="IPR009057">
    <property type="entry name" value="Homeodomain-like_sf"/>
</dbReference>
<evidence type="ECO:0000259" key="4">
    <source>
        <dbReference type="PROSITE" id="PS01124"/>
    </source>
</evidence>
<keyword evidence="1" id="KW-0805">Transcription regulation</keyword>
<dbReference type="Gene3D" id="1.10.10.60">
    <property type="entry name" value="Homeodomain-like"/>
    <property type="match status" value="2"/>
</dbReference>
<dbReference type="STRING" id="1302689.RG47T_1597"/>
<dbReference type="InterPro" id="IPR018060">
    <property type="entry name" value="HTH_AraC"/>
</dbReference>
<dbReference type="InterPro" id="IPR018062">
    <property type="entry name" value="HTH_AraC-typ_CS"/>
</dbReference>
<comment type="caution">
    <text evidence="5">The sequence shown here is derived from an EMBL/GenBank/DDBJ whole genome shotgun (WGS) entry which is preliminary data.</text>
</comment>
<dbReference type="OrthoDB" id="799767at2"/>
<keyword evidence="6" id="KW-1185">Reference proteome</keyword>
<dbReference type="RefSeq" id="WP_074488878.1">
    <property type="nucleotide sequence ID" value="NZ_FPAM01000013.1"/>
</dbReference>
<reference evidence="5 6" key="1">
    <citation type="submission" date="2016-11" db="EMBL/GenBank/DDBJ databases">
        <title>Whole Genome Sequencing of Mucilaginibacter polytrichastri RG4-7(T) isolated from the moss sample.</title>
        <authorList>
            <person name="Li Y."/>
        </authorList>
    </citation>
    <scope>NUCLEOTIDE SEQUENCE [LARGE SCALE GENOMIC DNA]</scope>
    <source>
        <strain evidence="5 6">RG4-7</strain>
    </source>
</reference>
<dbReference type="PANTHER" id="PTHR47893">
    <property type="entry name" value="REGULATORY PROTEIN PCHR"/>
    <property type="match status" value="1"/>
</dbReference>
<sequence>MEHKEQVSNPYIFIEKKEVFFDDTGFNMSTTEFTFGDTGIRWGQYVSQYEQLLETSSNKECVISHFQLYGSDITENKTGLFEKQFVIYRESAQSHDIIISPTGDTPRVFFELIMDDAFFRNFITEDSSILQRFIDNKEVNKLLQEFTANINPQMYSVISEMNRNPYTGSLKKLYLEAKVTELFLMQIKQLDCRINFSSNLNSKDIDSLQNIKSYLDVNFSKDLSILELSKEAGINQSKLKSGFKKLFKTTVFEYINDLRLQEAKRLLLEEKMCVNEVAYIVGYTYSHYFTALFKKKFGILPKSLRSL</sequence>
<name>A0A1Q5ZWK1_9SPHI</name>
<dbReference type="GO" id="GO:0043565">
    <property type="term" value="F:sequence-specific DNA binding"/>
    <property type="evidence" value="ECO:0007669"/>
    <property type="project" value="InterPro"/>
</dbReference>